<dbReference type="InterPro" id="IPR050382">
    <property type="entry name" value="MFS_Na/Anion_cotransporter"/>
</dbReference>
<comment type="subcellular location">
    <subcellularLocation>
        <location evidence="1">Cell membrane</location>
        <topology evidence="1">Multi-pass membrane protein</topology>
    </subcellularLocation>
</comment>
<dbReference type="RefSeq" id="WP_349658148.1">
    <property type="nucleotide sequence ID" value="NZ_JBEGDG010000001.1"/>
</dbReference>
<name>A0ABV1MLI9_9BACI</name>
<evidence type="ECO:0000256" key="6">
    <source>
        <dbReference type="SAM" id="Phobius"/>
    </source>
</evidence>
<feature type="domain" description="Major facilitator superfamily (MFS) profile" evidence="7">
    <location>
        <begin position="14"/>
        <end position="398"/>
    </location>
</feature>
<keyword evidence="5 6" id="KW-0472">Membrane</keyword>
<dbReference type="PANTHER" id="PTHR11662">
    <property type="entry name" value="SOLUTE CARRIER FAMILY 17"/>
    <property type="match status" value="1"/>
</dbReference>
<feature type="transmembrane region" description="Helical" evidence="6">
    <location>
        <begin position="248"/>
        <end position="271"/>
    </location>
</feature>
<dbReference type="CDD" id="cd17319">
    <property type="entry name" value="MFS_ExuT_GudP_like"/>
    <property type="match status" value="1"/>
</dbReference>
<gene>
    <name evidence="8" type="ORF">ABNX05_01965</name>
</gene>
<evidence type="ECO:0000256" key="5">
    <source>
        <dbReference type="ARBA" id="ARBA00023136"/>
    </source>
</evidence>
<dbReference type="EMBL" id="JBEGDG010000001">
    <property type="protein sequence ID" value="MEQ6353377.1"/>
    <property type="molecule type" value="Genomic_DNA"/>
</dbReference>
<dbReference type="PANTHER" id="PTHR11662:SF399">
    <property type="entry name" value="FI19708P1-RELATED"/>
    <property type="match status" value="1"/>
</dbReference>
<feature type="transmembrane region" description="Helical" evidence="6">
    <location>
        <begin position="376"/>
        <end position="393"/>
    </location>
</feature>
<organism evidence="8 9">
    <name type="scientific">Lysinibacillus zambalensis</name>
    <dbReference type="NCBI Taxonomy" id="3160866"/>
    <lineage>
        <taxon>Bacteria</taxon>
        <taxon>Bacillati</taxon>
        <taxon>Bacillota</taxon>
        <taxon>Bacilli</taxon>
        <taxon>Bacillales</taxon>
        <taxon>Bacillaceae</taxon>
        <taxon>Lysinibacillus</taxon>
    </lineage>
</organism>
<evidence type="ECO:0000259" key="7">
    <source>
        <dbReference type="PROSITE" id="PS50850"/>
    </source>
</evidence>
<evidence type="ECO:0000256" key="1">
    <source>
        <dbReference type="ARBA" id="ARBA00004651"/>
    </source>
</evidence>
<evidence type="ECO:0000256" key="4">
    <source>
        <dbReference type="ARBA" id="ARBA00022989"/>
    </source>
</evidence>
<dbReference type="InterPro" id="IPR011701">
    <property type="entry name" value="MFS"/>
</dbReference>
<dbReference type="Gene3D" id="1.20.1250.20">
    <property type="entry name" value="MFS general substrate transporter like domains"/>
    <property type="match status" value="2"/>
</dbReference>
<keyword evidence="2" id="KW-0813">Transport</keyword>
<dbReference type="SUPFAM" id="SSF103473">
    <property type="entry name" value="MFS general substrate transporter"/>
    <property type="match status" value="1"/>
</dbReference>
<feature type="transmembrane region" description="Helical" evidence="6">
    <location>
        <begin position="305"/>
        <end position="331"/>
    </location>
</feature>
<feature type="transmembrane region" description="Helical" evidence="6">
    <location>
        <begin position="80"/>
        <end position="102"/>
    </location>
</feature>
<keyword evidence="3 6" id="KW-0812">Transmembrane</keyword>
<proteinExistence type="predicted"/>
<feature type="transmembrane region" description="Helical" evidence="6">
    <location>
        <begin position="343"/>
        <end position="364"/>
    </location>
</feature>
<evidence type="ECO:0000313" key="8">
    <source>
        <dbReference type="EMBL" id="MEQ6353377.1"/>
    </source>
</evidence>
<accession>A0ABV1MLI9</accession>
<evidence type="ECO:0000313" key="9">
    <source>
        <dbReference type="Proteomes" id="UP001478862"/>
    </source>
</evidence>
<dbReference type="PROSITE" id="PS50850">
    <property type="entry name" value="MFS"/>
    <property type="match status" value="1"/>
</dbReference>
<protein>
    <submittedName>
        <fullName evidence="8">MFS transporter</fullName>
    </submittedName>
</protein>
<feature type="transmembrane region" description="Helical" evidence="6">
    <location>
        <begin position="49"/>
        <end position="68"/>
    </location>
</feature>
<evidence type="ECO:0000256" key="2">
    <source>
        <dbReference type="ARBA" id="ARBA00022448"/>
    </source>
</evidence>
<sequence length="412" mass="44670">MNTTATNRKTKTVILLLLIFGELLSTFDKVAINVAVIPISKEFGLTETQMGLVISSFFLSFAIMQPIGGSLADRFGTRKVIIISLITWSMITIFTGLAWSLASLITIRFLFGIGEGSYPSASVAAIGETFPFEERSRAKSTLSAGGKIGGALGSLFVAGLITGFGWKLMFVILGCVGLLLSPLYIKYYRPGGIDVQKHSTNEKITLIELFKKPLLWKLMVVYFGFSIVSWGSQSWLPSYMVNVHHLNLVSMGALITIPAFFTIVGVIGIGWILDKYVAGREKIVIITGSLTTMISLLFMTQSPSIVEVLICMTIASISIVSGVVTIFTIILKHIPSSGVGRASGWIYLSGNLAGVVAPTVMGFMIERFNGSYEAGFWFLIAALIISLLIGLTIQTNLDKTNKKEGEIGFQVQ</sequence>
<keyword evidence="9" id="KW-1185">Reference proteome</keyword>
<feature type="transmembrane region" description="Helical" evidence="6">
    <location>
        <begin position="214"/>
        <end position="236"/>
    </location>
</feature>
<dbReference type="InterPro" id="IPR036259">
    <property type="entry name" value="MFS_trans_sf"/>
</dbReference>
<dbReference type="InterPro" id="IPR020846">
    <property type="entry name" value="MFS_dom"/>
</dbReference>
<comment type="caution">
    <text evidence="8">The sequence shown here is derived from an EMBL/GenBank/DDBJ whole genome shotgun (WGS) entry which is preliminary data.</text>
</comment>
<feature type="transmembrane region" description="Helical" evidence="6">
    <location>
        <begin position="155"/>
        <end position="180"/>
    </location>
</feature>
<evidence type="ECO:0000256" key="3">
    <source>
        <dbReference type="ARBA" id="ARBA00022692"/>
    </source>
</evidence>
<keyword evidence="4 6" id="KW-1133">Transmembrane helix</keyword>
<reference evidence="8 9" key="1">
    <citation type="submission" date="2024-06" db="EMBL/GenBank/DDBJ databases">
        <title>Lysinibacillus zambalefons sp. nov., a Novel Firmicute Isolated from the Poon Bato Zambales Hyperalkaline Spring.</title>
        <authorList>
            <person name="Aja J.A."/>
            <person name="Lazaro J.E.H."/>
            <person name="Llorin L.D."/>
            <person name="Lim K.R."/>
            <person name="Teodosio J."/>
            <person name="Dalisay D.S."/>
        </authorList>
    </citation>
    <scope>NUCLEOTIDE SEQUENCE [LARGE SCALE GENOMIC DNA]</scope>
    <source>
        <strain evidence="8 9">M3</strain>
    </source>
</reference>
<dbReference type="Proteomes" id="UP001478862">
    <property type="component" value="Unassembled WGS sequence"/>
</dbReference>
<dbReference type="Pfam" id="PF07690">
    <property type="entry name" value="MFS_1"/>
    <property type="match status" value="1"/>
</dbReference>
<feature type="transmembrane region" description="Helical" evidence="6">
    <location>
        <begin position="283"/>
        <end position="299"/>
    </location>
</feature>